<proteinExistence type="predicted"/>
<evidence type="ECO:0000256" key="4">
    <source>
        <dbReference type="SAM" id="MobiDB-lite"/>
    </source>
</evidence>
<feature type="compositionally biased region" description="Polar residues" evidence="4">
    <location>
        <begin position="278"/>
        <end position="349"/>
    </location>
</feature>
<dbReference type="EMBL" id="JAPQKI010000010">
    <property type="protein sequence ID" value="KAJ5086029.1"/>
    <property type="molecule type" value="Genomic_DNA"/>
</dbReference>
<dbReference type="InterPro" id="IPR036872">
    <property type="entry name" value="CH_dom_sf"/>
</dbReference>
<evidence type="ECO:0000313" key="6">
    <source>
        <dbReference type="EMBL" id="KAJ5086029.1"/>
    </source>
</evidence>
<feature type="region of interest" description="Disordered" evidence="4">
    <location>
        <begin position="232"/>
        <end position="382"/>
    </location>
</feature>
<dbReference type="GO" id="GO:0051295">
    <property type="term" value="P:establishment of meiotic spindle localization"/>
    <property type="evidence" value="ECO:0007669"/>
    <property type="project" value="TreeGrafter"/>
</dbReference>
<reference evidence="6" key="1">
    <citation type="submission" date="2022-11" db="EMBL/GenBank/DDBJ databases">
        <authorList>
            <person name="Petersen C."/>
        </authorList>
    </citation>
    <scope>NUCLEOTIDE SEQUENCE</scope>
    <source>
        <strain evidence="6">IBT 30761</strain>
    </source>
</reference>
<dbReference type="GO" id="GO:0005737">
    <property type="term" value="C:cytoplasm"/>
    <property type="evidence" value="ECO:0007669"/>
    <property type="project" value="UniProtKB-SubCell"/>
</dbReference>
<evidence type="ECO:0000256" key="2">
    <source>
        <dbReference type="ARBA" id="ARBA00022490"/>
    </source>
</evidence>
<dbReference type="GO" id="GO:0000922">
    <property type="term" value="C:spindle pole"/>
    <property type="evidence" value="ECO:0007669"/>
    <property type="project" value="TreeGrafter"/>
</dbReference>
<accession>A0A9W9EQG7</accession>
<evidence type="ECO:0000256" key="3">
    <source>
        <dbReference type="ARBA" id="ARBA00022860"/>
    </source>
</evidence>
<reference evidence="6" key="2">
    <citation type="journal article" date="2023" name="IMA Fungus">
        <title>Comparative genomic study of the Penicillium genus elucidates a diverse pangenome and 15 lateral gene transfer events.</title>
        <authorList>
            <person name="Petersen C."/>
            <person name="Sorensen T."/>
            <person name="Nielsen M.R."/>
            <person name="Sondergaard T.E."/>
            <person name="Sorensen J.L."/>
            <person name="Fitzpatrick D.A."/>
            <person name="Frisvad J.C."/>
            <person name="Nielsen K.L."/>
        </authorList>
    </citation>
    <scope>NUCLEOTIDE SEQUENCE</scope>
    <source>
        <strain evidence="6">IBT 30761</strain>
    </source>
</reference>
<organism evidence="6 7">
    <name type="scientific">Penicillium argentinense</name>
    <dbReference type="NCBI Taxonomy" id="1131581"/>
    <lineage>
        <taxon>Eukaryota</taxon>
        <taxon>Fungi</taxon>
        <taxon>Dikarya</taxon>
        <taxon>Ascomycota</taxon>
        <taxon>Pezizomycotina</taxon>
        <taxon>Eurotiomycetes</taxon>
        <taxon>Eurotiomycetidae</taxon>
        <taxon>Eurotiales</taxon>
        <taxon>Aspergillaceae</taxon>
        <taxon>Penicillium</taxon>
    </lineage>
</organism>
<dbReference type="SUPFAM" id="SSF47576">
    <property type="entry name" value="Calponin-homology domain, CH-domain"/>
    <property type="match status" value="1"/>
</dbReference>
<feature type="compositionally biased region" description="Polar residues" evidence="4">
    <location>
        <begin position="13"/>
        <end position="30"/>
    </location>
</feature>
<comment type="subcellular location">
    <subcellularLocation>
        <location evidence="1">Cytoplasm</location>
    </subcellularLocation>
</comment>
<dbReference type="Proteomes" id="UP001149074">
    <property type="component" value="Unassembled WGS sequence"/>
</dbReference>
<evidence type="ECO:0000313" key="7">
    <source>
        <dbReference type="Proteomes" id="UP001149074"/>
    </source>
</evidence>
<keyword evidence="3" id="KW-0112">Calmodulin-binding</keyword>
<dbReference type="RefSeq" id="XP_056470707.1">
    <property type="nucleotide sequence ID" value="XM_056623291.1"/>
</dbReference>
<dbReference type="InterPro" id="IPR001715">
    <property type="entry name" value="CH_dom"/>
</dbReference>
<dbReference type="PROSITE" id="PS50096">
    <property type="entry name" value="IQ"/>
    <property type="match status" value="1"/>
</dbReference>
<dbReference type="AlphaFoldDB" id="A0A9W9EQG7"/>
<dbReference type="GO" id="GO:0007051">
    <property type="term" value="P:spindle organization"/>
    <property type="evidence" value="ECO:0007669"/>
    <property type="project" value="TreeGrafter"/>
</dbReference>
<dbReference type="GeneID" id="81362270"/>
<dbReference type="GO" id="GO:0000278">
    <property type="term" value="P:mitotic cell cycle"/>
    <property type="evidence" value="ECO:0007669"/>
    <property type="project" value="TreeGrafter"/>
</dbReference>
<dbReference type="PANTHER" id="PTHR22706:SF1">
    <property type="entry name" value="ASSEMBLY FACTOR FOR SPINDLE MICROTUBULES"/>
    <property type="match status" value="1"/>
</dbReference>
<feature type="domain" description="Calponin-homology (CH)" evidence="5">
    <location>
        <begin position="636"/>
        <end position="776"/>
    </location>
</feature>
<keyword evidence="7" id="KW-1185">Reference proteome</keyword>
<gene>
    <name evidence="6" type="ORF">N7532_010800</name>
</gene>
<dbReference type="GO" id="GO:0005516">
    <property type="term" value="F:calmodulin binding"/>
    <property type="evidence" value="ECO:0007669"/>
    <property type="project" value="UniProtKB-KW"/>
</dbReference>
<keyword evidence="2" id="KW-0963">Cytoplasm</keyword>
<dbReference type="OrthoDB" id="76388at2759"/>
<protein>
    <recommendedName>
        <fullName evidence="5">Calponin-homology (CH) domain-containing protein</fullName>
    </recommendedName>
</protein>
<name>A0A9W9EQG7_9EURO</name>
<comment type="caution">
    <text evidence="6">The sequence shown here is derived from an EMBL/GenBank/DDBJ whole genome shotgun (WGS) entry which is preliminary data.</text>
</comment>
<dbReference type="PANTHER" id="PTHR22706">
    <property type="entry name" value="ASSEMBLY FACTOR FOR SPINDLE MICROTUBULES"/>
    <property type="match status" value="1"/>
</dbReference>
<evidence type="ECO:0000256" key="1">
    <source>
        <dbReference type="ARBA" id="ARBA00004496"/>
    </source>
</evidence>
<feature type="region of interest" description="Disordered" evidence="4">
    <location>
        <begin position="1"/>
        <end position="35"/>
    </location>
</feature>
<feature type="compositionally biased region" description="Low complexity" evidence="4">
    <location>
        <begin position="350"/>
        <end position="375"/>
    </location>
</feature>
<dbReference type="Gene3D" id="1.10.418.10">
    <property type="entry name" value="Calponin-like domain"/>
    <property type="match status" value="1"/>
</dbReference>
<dbReference type="PROSITE" id="PS50021">
    <property type="entry name" value="CH"/>
    <property type="match status" value="1"/>
</dbReference>
<evidence type="ECO:0000259" key="5">
    <source>
        <dbReference type="PROSITE" id="PS50021"/>
    </source>
</evidence>
<dbReference type="CDD" id="cd21223">
    <property type="entry name" value="CH_ASPM_rpt1"/>
    <property type="match status" value="1"/>
</dbReference>
<feature type="compositionally biased region" description="Basic and acidic residues" evidence="4">
    <location>
        <begin position="128"/>
        <end position="174"/>
    </location>
</feature>
<sequence length="1019" mass="113753">MSGLLEEAFTPCPSRSRSSGFGDTSGSETFDSFMDDSVCEATDQIDFTTEIRAPVLTGARPRRANRTGSTFHIHDDPIENRIGPVEKRRRPNSLAKPQSDRKSSLLAQPALRFRPKVNFAQSPPTRPVKQDIEPQPKLQRRDKTASEGNTKQHDDKRASKANNDDGLKRNVRRDTVYIPPDDTTVASVFMGLFSPLKKQRGNILPNATEDTQVNTLESQIAKRQARKSMAASARRAPLQPSAKIAQETASRCDIPGKNGGKENVPPGTLFDDGKKQKAQSNFPMKSKSTNAVSAPNPIRRTTVQQPMAQKTTSNRSALGEKNGNSKTPLSTSVRETNTLAKPKGQTLQKSSASLNARASALSGGLGGSRSTHLSRMGNASSKRKDLNLEYPVLTENTAKPALYEENWLSHQETVITQLVNALLECTNGDSIPRDPNPLRLELLELYHTEYFARLHQRLQASLSCGTLSIPKDLISRHNRLRQDVGLRRRFLDIWIQSYDLRALVPAVETVVGRQVSNDPGFLDLGSDGSVAYEPNRVVIRKLEGFLEAFILRNEDIDQTLPCSRDIPKEMQARAYRRTVLRSILLVVLLDEARQCRGTSLPRQLFVPSSPFKSSVEVLQSLARVLLPSCGDMAKPLSHIGCCLSYKQHQLQEYSYQMDNLAVDLRDGVRLTRIVEILFFTSEHVRSDAEDQMEVTLYNGDALSLLGDETDLPLSKHLKFPCISRAAKLYNVQIALSALSSIQNFGLVVRDTRPEDIVDGYREKTIALLWALVSNWGLAGLIDWDDARKEITRLKKKAFLQLGPDKCHQSWLADSEPNDNDEYARVLRQWASILAALKGLHIANMTTSFANGKVYESIINEYEPYIIGNTAQHSTLGNRQLMSLESRLRLLGCSSQFAQLVSPKASSSHILDGHFTLGVLAFLCSRLLSASKHARAATVLQRTWRAHLVKRDAIRRAIAQDLAANCAAVVQTRNEILWAKEVITRWWRNVKAHRQYADTVRYPPRHKTGDQSRGAVTRWL</sequence>
<dbReference type="InterPro" id="IPR051185">
    <property type="entry name" value="ASPM"/>
</dbReference>
<feature type="region of interest" description="Disordered" evidence="4">
    <location>
        <begin position="57"/>
        <end position="174"/>
    </location>
</feature>